<reference evidence="2" key="1">
    <citation type="journal article" date="2022" name="bioRxiv">
        <title>Sequencing and chromosome-scale assembly of the giantPleurodeles waltlgenome.</title>
        <authorList>
            <person name="Brown T."/>
            <person name="Elewa A."/>
            <person name="Iarovenko S."/>
            <person name="Subramanian E."/>
            <person name="Araus A.J."/>
            <person name="Petzold A."/>
            <person name="Susuki M."/>
            <person name="Suzuki K.-i.T."/>
            <person name="Hayashi T."/>
            <person name="Toyoda A."/>
            <person name="Oliveira C."/>
            <person name="Osipova E."/>
            <person name="Leigh N.D."/>
            <person name="Simon A."/>
            <person name="Yun M.H."/>
        </authorList>
    </citation>
    <scope>NUCLEOTIDE SEQUENCE</scope>
    <source>
        <strain evidence="2">20211129_DDA</strain>
        <tissue evidence="2">Liver</tissue>
    </source>
</reference>
<accession>A0AAV7UEG9</accession>
<gene>
    <name evidence="2" type="ORF">NDU88_003716</name>
</gene>
<evidence type="ECO:0000256" key="1">
    <source>
        <dbReference type="SAM" id="MobiDB-lite"/>
    </source>
</evidence>
<evidence type="ECO:0000313" key="2">
    <source>
        <dbReference type="EMBL" id="KAJ1186936.1"/>
    </source>
</evidence>
<keyword evidence="3" id="KW-1185">Reference proteome</keyword>
<organism evidence="2 3">
    <name type="scientific">Pleurodeles waltl</name>
    <name type="common">Iberian ribbed newt</name>
    <dbReference type="NCBI Taxonomy" id="8319"/>
    <lineage>
        <taxon>Eukaryota</taxon>
        <taxon>Metazoa</taxon>
        <taxon>Chordata</taxon>
        <taxon>Craniata</taxon>
        <taxon>Vertebrata</taxon>
        <taxon>Euteleostomi</taxon>
        <taxon>Amphibia</taxon>
        <taxon>Batrachia</taxon>
        <taxon>Caudata</taxon>
        <taxon>Salamandroidea</taxon>
        <taxon>Salamandridae</taxon>
        <taxon>Pleurodelinae</taxon>
        <taxon>Pleurodeles</taxon>
    </lineage>
</organism>
<sequence>MEPAEWEVFARAQGSTSSQAAPQHAPWSHRHLGVVLLLLPRGPAPARPSLRSRPCPGAAPLRLPTGCVFNWAPTGISVAVGRLVWSPPLSSGRPPPSHLGPQPSARPQSPLRVGPCVFRGPPASRSAASPHPDWARLYLGSWAPSGITASRGDSSRVPRCFWAVRPHAASGRGPTQGRGFGRAPRPPALDLADGPIPPPGTLWGRHRGLITPGHFRQLRPSARTLISPEKARF</sequence>
<evidence type="ECO:0000313" key="3">
    <source>
        <dbReference type="Proteomes" id="UP001066276"/>
    </source>
</evidence>
<name>A0AAV7UEG9_PLEWA</name>
<feature type="compositionally biased region" description="Low complexity" evidence="1">
    <location>
        <begin position="121"/>
        <end position="130"/>
    </location>
</feature>
<comment type="caution">
    <text evidence="2">The sequence shown here is derived from an EMBL/GenBank/DDBJ whole genome shotgun (WGS) entry which is preliminary data.</text>
</comment>
<dbReference type="AlphaFoldDB" id="A0AAV7UEG9"/>
<dbReference type="Proteomes" id="UP001066276">
    <property type="component" value="Chromosome 3_1"/>
</dbReference>
<dbReference type="EMBL" id="JANPWB010000005">
    <property type="protein sequence ID" value="KAJ1186936.1"/>
    <property type="molecule type" value="Genomic_DNA"/>
</dbReference>
<protein>
    <submittedName>
        <fullName evidence="2">Uncharacterized protein</fullName>
    </submittedName>
</protein>
<proteinExistence type="predicted"/>
<feature type="region of interest" description="Disordered" evidence="1">
    <location>
        <begin position="89"/>
        <end position="130"/>
    </location>
</feature>